<evidence type="ECO:0000256" key="3">
    <source>
        <dbReference type="ARBA" id="ARBA00022679"/>
    </source>
</evidence>
<keyword evidence="8" id="KW-1185">Reference proteome</keyword>
<keyword evidence="2" id="KW-0328">Glycosyltransferase</keyword>
<evidence type="ECO:0000256" key="5">
    <source>
        <dbReference type="ARBA" id="ARBA00023180"/>
    </source>
</evidence>
<dbReference type="OrthoDB" id="2019572at2759"/>
<keyword evidence="6" id="KW-1133">Transmembrane helix</keyword>
<keyword evidence="6" id="KW-0812">Transmembrane</keyword>
<feature type="transmembrane region" description="Helical" evidence="6">
    <location>
        <begin position="12"/>
        <end position="33"/>
    </location>
</feature>
<dbReference type="PANTHER" id="PTHR45719">
    <property type="entry name" value="GLYCOSYLTRANSFERASE"/>
    <property type="match status" value="1"/>
</dbReference>
<protein>
    <submittedName>
        <fullName evidence="7">Xylosyltransferase 1</fullName>
    </submittedName>
</protein>
<dbReference type="InterPro" id="IPR003406">
    <property type="entry name" value="Glyco_trans_14"/>
</dbReference>
<dbReference type="InterPro" id="IPR044610">
    <property type="entry name" value="GLCAT14A/B/C"/>
</dbReference>
<evidence type="ECO:0000313" key="8">
    <source>
        <dbReference type="Proteomes" id="UP000623129"/>
    </source>
</evidence>
<reference evidence="7" key="1">
    <citation type="submission" date="2020-01" db="EMBL/GenBank/DDBJ databases">
        <title>Genome sequence of Kobresia littledalei, the first chromosome-level genome in the family Cyperaceae.</title>
        <authorList>
            <person name="Qu G."/>
        </authorList>
    </citation>
    <scope>NUCLEOTIDE SEQUENCE</scope>
    <source>
        <strain evidence="7">C.B.Clarke</strain>
        <tissue evidence="7">Leaf</tissue>
    </source>
</reference>
<keyword evidence="5" id="KW-0325">Glycoprotein</keyword>
<evidence type="ECO:0000256" key="4">
    <source>
        <dbReference type="ARBA" id="ARBA00023136"/>
    </source>
</evidence>
<name>A0A833VTV0_9POAL</name>
<evidence type="ECO:0000256" key="2">
    <source>
        <dbReference type="ARBA" id="ARBA00022676"/>
    </source>
</evidence>
<dbReference type="GO" id="GO:0015020">
    <property type="term" value="F:glucuronosyltransferase activity"/>
    <property type="evidence" value="ECO:0007669"/>
    <property type="project" value="InterPro"/>
</dbReference>
<dbReference type="AlphaFoldDB" id="A0A833VTV0"/>
<evidence type="ECO:0000256" key="1">
    <source>
        <dbReference type="ARBA" id="ARBA00004606"/>
    </source>
</evidence>
<dbReference type="GO" id="GO:0016020">
    <property type="term" value="C:membrane"/>
    <property type="evidence" value="ECO:0007669"/>
    <property type="project" value="UniProtKB-SubCell"/>
</dbReference>
<dbReference type="EMBL" id="SWLB01000010">
    <property type="protein sequence ID" value="KAF3333554.1"/>
    <property type="molecule type" value="Genomic_DNA"/>
</dbReference>
<evidence type="ECO:0000256" key="6">
    <source>
        <dbReference type="SAM" id="Phobius"/>
    </source>
</evidence>
<organism evidence="7 8">
    <name type="scientific">Carex littledalei</name>
    <dbReference type="NCBI Taxonomy" id="544730"/>
    <lineage>
        <taxon>Eukaryota</taxon>
        <taxon>Viridiplantae</taxon>
        <taxon>Streptophyta</taxon>
        <taxon>Embryophyta</taxon>
        <taxon>Tracheophyta</taxon>
        <taxon>Spermatophyta</taxon>
        <taxon>Magnoliopsida</taxon>
        <taxon>Liliopsida</taxon>
        <taxon>Poales</taxon>
        <taxon>Cyperaceae</taxon>
        <taxon>Cyperoideae</taxon>
        <taxon>Cariceae</taxon>
        <taxon>Carex</taxon>
        <taxon>Carex subgen. Euthyceras</taxon>
    </lineage>
</organism>
<sequence>METKPPLQQRKWVVPLLASALFSSLLISASLFFSSSRALLFSFSPIPSLSGEESIFVESKLRLSPPSTANARKVPRIAYLISGSVGDGLSLRRTLRALYHPANTYVVHLDLEAPAKERLELAQEVRADPVYARFGNVRVITRANLVTYRGPTMVANTLHAAAILLKEGGDWDWFINLSSSDYPLVTQDDLLYVLSSLPRQMNFIEHTSDIGWKEYQRAKPVIIDPGLYSLQKSDVFWITEKRSVPTAFKLFTGSAWMMLTHQFIEFCIWGWDNLPRTVLMYYANFLSSPEGYFHTVICNSPDFRNTTVNHDLHFISWDNPPKQHPHFLTLDDFPNMVASNAPFARKFPREDPVLDKIDKELLRRDADTGFVPGGWTDLLRKNGSDMGYYVKDVKDLQPGDGAQRIKKLITGLITQEGFDNKHCL</sequence>
<evidence type="ECO:0000313" key="7">
    <source>
        <dbReference type="EMBL" id="KAF3333554.1"/>
    </source>
</evidence>
<comment type="caution">
    <text evidence="7">The sequence shown here is derived from an EMBL/GenBank/DDBJ whole genome shotgun (WGS) entry which is preliminary data.</text>
</comment>
<dbReference type="PANTHER" id="PTHR45719:SF5">
    <property type="entry name" value="BETA-GLUCURONOSYLTRANSFERASE GLCAT14B-LIKE"/>
    <property type="match status" value="1"/>
</dbReference>
<keyword evidence="4 6" id="KW-0472">Membrane</keyword>
<dbReference type="Proteomes" id="UP000623129">
    <property type="component" value="Unassembled WGS sequence"/>
</dbReference>
<gene>
    <name evidence="7" type="ORF">FCM35_KLT01245</name>
</gene>
<accession>A0A833VTV0</accession>
<proteinExistence type="predicted"/>
<comment type="subcellular location">
    <subcellularLocation>
        <location evidence="1">Membrane</location>
        <topology evidence="1">Single-pass type II membrane protein</topology>
    </subcellularLocation>
</comment>
<keyword evidence="3 7" id="KW-0808">Transferase</keyword>
<dbReference type="Pfam" id="PF02485">
    <property type="entry name" value="Branch"/>
    <property type="match status" value="1"/>
</dbReference>